<dbReference type="OrthoDB" id="9789936at2"/>
<feature type="domain" description="4Fe-4S ferredoxin-type" evidence="11">
    <location>
        <begin position="236"/>
        <end position="264"/>
    </location>
</feature>
<feature type="binding site" evidence="10">
    <location>
        <position position="146"/>
    </location>
    <ligand>
        <name>[4Fe-4S] cluster</name>
        <dbReference type="ChEBI" id="CHEBI:49883"/>
        <label>2</label>
    </ligand>
</feature>
<feature type="binding site" evidence="10">
    <location>
        <position position="172"/>
    </location>
    <ligand>
        <name>[4Fe-4S] cluster</name>
        <dbReference type="ChEBI" id="CHEBI:49883"/>
        <label>3</label>
    </ligand>
</feature>
<feature type="domain" description="4Fe-4S ferredoxin-type" evidence="11">
    <location>
        <begin position="160"/>
        <end position="189"/>
    </location>
</feature>
<dbReference type="PANTHER" id="PTHR43560:SF1">
    <property type="entry name" value="ION-TRANSLOCATING OXIDOREDUCTASE COMPLEX SUBUNIT B"/>
    <property type="match status" value="1"/>
</dbReference>
<dbReference type="InterPro" id="IPR017896">
    <property type="entry name" value="4Fe4S_Fe-S-bd"/>
</dbReference>
<evidence type="ECO:0000256" key="9">
    <source>
        <dbReference type="ARBA" id="ARBA00023136"/>
    </source>
</evidence>
<keyword evidence="2 10" id="KW-0004">4Fe-4S</keyword>
<comment type="similarity">
    <text evidence="10">Belongs to the 4Fe4S bacterial-type ferredoxin family. RnfB subfamily.</text>
</comment>
<dbReference type="GO" id="GO:0022900">
    <property type="term" value="P:electron transport chain"/>
    <property type="evidence" value="ECO:0007669"/>
    <property type="project" value="UniProtKB-UniRule"/>
</dbReference>
<keyword evidence="7 10" id="KW-0408">Iron</keyword>
<dbReference type="NCBIfam" id="NF005503">
    <property type="entry name" value="PRK07118.1-2"/>
    <property type="match status" value="1"/>
</dbReference>
<feature type="binding site" evidence="10">
    <location>
        <position position="73"/>
    </location>
    <ligand>
        <name>[4Fe-4S] cluster</name>
        <dbReference type="ChEBI" id="CHEBI:49883"/>
        <label>1</label>
    </ligand>
</feature>
<evidence type="ECO:0000256" key="7">
    <source>
        <dbReference type="ARBA" id="ARBA00023004"/>
    </source>
</evidence>
<comment type="caution">
    <text evidence="10">Lacks conserved residue(s) required for the propagation of feature annotation.</text>
</comment>
<keyword evidence="8 10" id="KW-0411">Iron-sulfur</keyword>
<keyword evidence="10" id="KW-1003">Cell membrane</keyword>
<dbReference type="Proteomes" id="UP000324781">
    <property type="component" value="Unassembled WGS sequence"/>
</dbReference>
<comment type="function">
    <text evidence="10">Part of a membrane-bound complex that couples electron transfer with translocation of ions across the membrane.</text>
</comment>
<protein>
    <recommendedName>
        <fullName evidence="10">Ion-translocating oxidoreductase complex subunit B</fullName>
        <ecNumber evidence="10">7.-.-.-</ecNumber>
    </recommendedName>
    <alternativeName>
        <fullName evidence="10">Rnf electron transport complex subunit B</fullName>
    </alternativeName>
</protein>
<dbReference type="InterPro" id="IPR050395">
    <property type="entry name" value="4Fe4S_Ferredoxin_RnfB"/>
</dbReference>
<dbReference type="PROSITE" id="PS51379">
    <property type="entry name" value="4FE4S_FER_2"/>
    <property type="match status" value="4"/>
</dbReference>
<keyword evidence="9 10" id="KW-0472">Membrane</keyword>
<evidence type="ECO:0000256" key="8">
    <source>
        <dbReference type="ARBA" id="ARBA00023014"/>
    </source>
</evidence>
<feature type="domain" description="4Fe-4S" evidence="12">
    <location>
        <begin position="31"/>
        <end position="90"/>
    </location>
</feature>
<comment type="subunit">
    <text evidence="10">The complex is composed of six subunits: RnfA, RnfB, RnfC, RnfD, RnfE and RnfG.</text>
</comment>
<feature type="binding site" evidence="10">
    <location>
        <position position="150"/>
    </location>
    <ligand>
        <name>[4Fe-4S] cluster</name>
        <dbReference type="ChEBI" id="CHEBI:49883"/>
        <label>3</label>
    </ligand>
</feature>
<dbReference type="Gene3D" id="1.10.15.40">
    <property type="entry name" value="Electron transport complex subunit B, putative Fe-S cluster"/>
    <property type="match status" value="1"/>
</dbReference>
<evidence type="ECO:0000313" key="13">
    <source>
        <dbReference type="EMBL" id="SHI51176.1"/>
    </source>
</evidence>
<proteinExistence type="inferred from homology"/>
<keyword evidence="4 10" id="KW-0677">Repeat</keyword>
<dbReference type="InterPro" id="IPR057431">
    <property type="entry name" value="LdpA_Fe-S-bd"/>
</dbReference>
<keyword evidence="14" id="KW-1185">Reference proteome</keyword>
<dbReference type="PROSITE" id="PS51656">
    <property type="entry name" value="4FE4S"/>
    <property type="match status" value="1"/>
</dbReference>
<feature type="binding site" evidence="10">
    <location>
        <position position="169"/>
    </location>
    <ligand>
        <name>[4Fe-4S] cluster</name>
        <dbReference type="ChEBI" id="CHEBI:49883"/>
        <label>3</label>
    </ligand>
</feature>
<comment type="subcellular location">
    <subcellularLocation>
        <location evidence="10">Cell membrane</location>
    </subcellularLocation>
</comment>
<feature type="domain" description="4Fe-4S ferredoxin-type" evidence="11">
    <location>
        <begin position="140"/>
        <end position="159"/>
    </location>
</feature>
<evidence type="ECO:0000256" key="2">
    <source>
        <dbReference type="ARBA" id="ARBA00022485"/>
    </source>
</evidence>
<feature type="binding site" evidence="10">
    <location>
        <position position="140"/>
    </location>
    <ligand>
        <name>[4Fe-4S] cluster</name>
        <dbReference type="ChEBI" id="CHEBI:49883"/>
        <label>2</label>
    </ligand>
</feature>
<feature type="binding site" evidence="10">
    <location>
        <position position="56"/>
    </location>
    <ligand>
        <name>[4Fe-4S] cluster</name>
        <dbReference type="ChEBI" id="CHEBI:49883"/>
        <label>1</label>
    </ligand>
</feature>
<evidence type="ECO:0000259" key="11">
    <source>
        <dbReference type="PROSITE" id="PS51379"/>
    </source>
</evidence>
<dbReference type="PROSITE" id="PS00198">
    <property type="entry name" value="4FE4S_FER_1"/>
    <property type="match status" value="2"/>
</dbReference>
<feature type="region of interest" description="Hydrophobic" evidence="10">
    <location>
        <begin position="1"/>
        <end position="25"/>
    </location>
</feature>
<feature type="binding site" evidence="10">
    <location>
        <position position="136"/>
    </location>
    <ligand>
        <name>[4Fe-4S] cluster</name>
        <dbReference type="ChEBI" id="CHEBI:49883"/>
        <label>2</label>
    </ligand>
</feature>
<evidence type="ECO:0000256" key="3">
    <source>
        <dbReference type="ARBA" id="ARBA00022723"/>
    </source>
</evidence>
<feature type="domain" description="4Fe-4S ferredoxin-type" evidence="11">
    <location>
        <begin position="204"/>
        <end position="234"/>
    </location>
</feature>
<dbReference type="InterPro" id="IPR007202">
    <property type="entry name" value="4Fe-4S_dom"/>
</dbReference>
<evidence type="ECO:0000256" key="5">
    <source>
        <dbReference type="ARBA" id="ARBA00022967"/>
    </source>
</evidence>
<dbReference type="RefSeq" id="WP_149677636.1">
    <property type="nucleotide sequence ID" value="NZ_DAONMB010000012.1"/>
</dbReference>
<dbReference type="AlphaFoldDB" id="A0A1M6BR45"/>
<dbReference type="EC" id="7.-.-.-" evidence="10"/>
<name>A0A1M6BR45_9FIRM</name>
<evidence type="ECO:0000256" key="6">
    <source>
        <dbReference type="ARBA" id="ARBA00022982"/>
    </source>
</evidence>
<feature type="binding site" evidence="10">
    <location>
        <position position="48"/>
    </location>
    <ligand>
        <name>[4Fe-4S] cluster</name>
        <dbReference type="ChEBI" id="CHEBI:49883"/>
        <label>1</label>
    </ligand>
</feature>
<dbReference type="CDD" id="cd10549">
    <property type="entry name" value="MtMvhB_like"/>
    <property type="match status" value="1"/>
</dbReference>
<dbReference type="GO" id="GO:0051539">
    <property type="term" value="F:4 iron, 4 sulfur cluster binding"/>
    <property type="evidence" value="ECO:0007669"/>
    <property type="project" value="UniProtKB-UniRule"/>
</dbReference>
<feature type="binding site" evidence="10">
    <location>
        <position position="51"/>
    </location>
    <ligand>
        <name>[4Fe-4S] cluster</name>
        <dbReference type="ChEBI" id="CHEBI:49883"/>
        <label>1</label>
    </ligand>
</feature>
<dbReference type="InterPro" id="IPR010207">
    <property type="entry name" value="Elect_transpt_cplx_RnfB/RsxB"/>
</dbReference>
<dbReference type="GO" id="GO:0046872">
    <property type="term" value="F:metal ion binding"/>
    <property type="evidence" value="ECO:0007669"/>
    <property type="project" value="UniProtKB-KW"/>
</dbReference>
<dbReference type="InterPro" id="IPR017900">
    <property type="entry name" value="4Fe4S_Fe_S_CS"/>
</dbReference>
<feature type="binding site" evidence="10">
    <location>
        <position position="175"/>
    </location>
    <ligand>
        <name>[4Fe-4S] cluster</name>
        <dbReference type="ChEBI" id="CHEBI:49883"/>
        <label>3</label>
    </ligand>
</feature>
<dbReference type="EMBL" id="FQZP01000003">
    <property type="protein sequence ID" value="SHI51176.1"/>
    <property type="molecule type" value="Genomic_DNA"/>
</dbReference>
<dbReference type="SUPFAM" id="SSF54862">
    <property type="entry name" value="4Fe-4S ferredoxins"/>
    <property type="match status" value="1"/>
</dbReference>
<keyword evidence="1 10" id="KW-0813">Transport</keyword>
<feature type="binding site" evidence="10">
    <location>
        <position position="179"/>
    </location>
    <ligand>
        <name>[4Fe-4S] cluster</name>
        <dbReference type="ChEBI" id="CHEBI:49883"/>
        <label>2</label>
    </ligand>
</feature>
<dbReference type="Pfam" id="PF04060">
    <property type="entry name" value="FeS"/>
    <property type="match status" value="1"/>
</dbReference>
<dbReference type="PANTHER" id="PTHR43560">
    <property type="entry name" value="ION-TRANSLOCATING OXIDOREDUCTASE COMPLEX SUBUNIT B"/>
    <property type="match status" value="1"/>
</dbReference>
<dbReference type="HAMAP" id="MF_00463">
    <property type="entry name" value="RsxB_RnfB"/>
    <property type="match status" value="1"/>
</dbReference>
<comment type="cofactor">
    <cofactor evidence="10">
        <name>[4Fe-4S] cluster</name>
        <dbReference type="ChEBI" id="CHEBI:49883"/>
    </cofactor>
    <text evidence="10">Binds 3 [4Fe-4S] clusters.</text>
</comment>
<organism evidence="13 14">
    <name type="scientific">Thermoclostridium caenicola</name>
    <dbReference type="NCBI Taxonomy" id="659425"/>
    <lineage>
        <taxon>Bacteria</taxon>
        <taxon>Bacillati</taxon>
        <taxon>Bacillota</taxon>
        <taxon>Clostridia</taxon>
        <taxon>Eubacteriales</taxon>
        <taxon>Oscillospiraceae</taxon>
        <taxon>Thermoclostridium</taxon>
    </lineage>
</organism>
<evidence type="ECO:0000256" key="4">
    <source>
        <dbReference type="ARBA" id="ARBA00022737"/>
    </source>
</evidence>
<evidence type="ECO:0000256" key="1">
    <source>
        <dbReference type="ARBA" id="ARBA00022448"/>
    </source>
</evidence>
<keyword evidence="5 10" id="KW-1278">Translocase</keyword>
<dbReference type="NCBIfam" id="TIGR01944">
    <property type="entry name" value="rnfB"/>
    <property type="match status" value="1"/>
</dbReference>
<dbReference type="Gene3D" id="3.30.70.20">
    <property type="match status" value="2"/>
</dbReference>
<sequence length="269" mass="28473">MSIIIPVAVVSGLGLFFGIGLAYASKVFAVKVDERIEKVREFLPGANCGACGFSGCDGLAEAIVNEGVSPGKCPVNSKEGINAIAELMGIDEGEVSQMVARVICQGTWTKADMKYEYQGVQDCHAANQLGGGMSQCYYGCIGLGSCQRACPFDAIELKNGLARIIPEKCKGCGMCVAECPKGIIRLVPVLTGFTVLCANQDKGGVARKNCKVACIGCMKCQKVCPAGAITVENNLARIDHEKCENCGKCAEVCPQSTIHDAMHERFPMD</sequence>
<dbReference type="GO" id="GO:0009055">
    <property type="term" value="F:electron transfer activity"/>
    <property type="evidence" value="ECO:0007669"/>
    <property type="project" value="InterPro"/>
</dbReference>
<reference evidence="13 14" key="1">
    <citation type="submission" date="2016-11" db="EMBL/GenBank/DDBJ databases">
        <authorList>
            <person name="Varghese N."/>
            <person name="Submissions S."/>
        </authorList>
    </citation>
    <scope>NUCLEOTIDE SEQUENCE [LARGE SCALE GENOMIC DNA]</scope>
    <source>
        <strain evidence="13 14">DSM 19027</strain>
    </source>
</reference>
<evidence type="ECO:0000256" key="10">
    <source>
        <dbReference type="HAMAP-Rule" id="MF_00463"/>
    </source>
</evidence>
<evidence type="ECO:0000313" key="14">
    <source>
        <dbReference type="Proteomes" id="UP000324781"/>
    </source>
</evidence>
<dbReference type="Pfam" id="PF25160">
    <property type="entry name" value="LdpA_Fe-S-bd"/>
    <property type="match status" value="1"/>
</dbReference>
<keyword evidence="6 10" id="KW-0249">Electron transport</keyword>
<gene>
    <name evidence="10" type="primary">rnfB</name>
    <name evidence="13" type="ORF">SAMN05444373_100394</name>
</gene>
<accession>A0A1M6BR45</accession>
<evidence type="ECO:0000259" key="12">
    <source>
        <dbReference type="PROSITE" id="PS51656"/>
    </source>
</evidence>
<keyword evidence="3 10" id="KW-0479">Metal-binding</keyword>
<dbReference type="Pfam" id="PF12838">
    <property type="entry name" value="Fer4_7"/>
    <property type="match status" value="1"/>
</dbReference>
<dbReference type="GO" id="GO:0005886">
    <property type="term" value="C:plasma membrane"/>
    <property type="evidence" value="ECO:0007669"/>
    <property type="project" value="UniProtKB-SubCell"/>
</dbReference>